<dbReference type="GO" id="GO:0006031">
    <property type="term" value="P:chitin biosynthetic process"/>
    <property type="evidence" value="ECO:0007669"/>
    <property type="project" value="UniProtKB-UniRule"/>
</dbReference>
<evidence type="ECO:0000256" key="7">
    <source>
        <dbReference type="ARBA" id="ARBA00048014"/>
    </source>
</evidence>
<feature type="transmembrane region" description="Helical" evidence="8">
    <location>
        <begin position="731"/>
        <end position="749"/>
    </location>
</feature>
<dbReference type="Pfam" id="PF08407">
    <property type="entry name" value="Chitin_synth_1N"/>
    <property type="match status" value="1"/>
</dbReference>
<proteinExistence type="inferred from homology"/>
<keyword evidence="12" id="KW-1185">Reference proteome</keyword>
<dbReference type="EC" id="2.4.1.16" evidence="8"/>
<keyword evidence="2 8" id="KW-0812">Transmembrane</keyword>
<reference evidence="11" key="1">
    <citation type="submission" date="2023-02" db="EMBL/GenBank/DDBJ databases">
        <title>Identification and recombinant expression of a fungal hydrolase from Papiliotrema laurentii that hydrolyzes apple cutin and clears colloidal polyester polyurethane.</title>
        <authorList>
            <consortium name="DOE Joint Genome Institute"/>
            <person name="Roman V.A."/>
            <person name="Bojanowski C."/>
            <person name="Crable B.R."/>
            <person name="Wagner D.N."/>
            <person name="Hung C.S."/>
            <person name="Nadeau L.J."/>
            <person name="Schratz L."/>
            <person name="Haridas S."/>
            <person name="Pangilinan J."/>
            <person name="Lipzen A."/>
            <person name="Na H."/>
            <person name="Yan M."/>
            <person name="Ng V."/>
            <person name="Grigoriev I.V."/>
            <person name="Spatafora J.W."/>
            <person name="Barlow D."/>
            <person name="Biffinger J."/>
            <person name="Kelley-Loughnane N."/>
            <person name="Varaljay V.A."/>
            <person name="Crookes-Goodson W.J."/>
        </authorList>
    </citation>
    <scope>NUCLEOTIDE SEQUENCE</scope>
    <source>
        <strain evidence="11">5307AH</strain>
    </source>
</reference>
<organism evidence="11 12">
    <name type="scientific">Papiliotrema laurentii</name>
    <name type="common">Cryptococcus laurentii</name>
    <dbReference type="NCBI Taxonomy" id="5418"/>
    <lineage>
        <taxon>Eukaryota</taxon>
        <taxon>Fungi</taxon>
        <taxon>Dikarya</taxon>
        <taxon>Basidiomycota</taxon>
        <taxon>Agaricomycotina</taxon>
        <taxon>Tremellomycetes</taxon>
        <taxon>Tremellales</taxon>
        <taxon>Rhynchogastremaceae</taxon>
        <taxon>Papiliotrema</taxon>
    </lineage>
</organism>
<feature type="compositionally biased region" description="Polar residues" evidence="9">
    <location>
        <begin position="1"/>
        <end position="15"/>
    </location>
</feature>
<keyword evidence="3 8" id="KW-1133">Transmembrane helix</keyword>
<feature type="region of interest" description="Disordered" evidence="9">
    <location>
        <begin position="152"/>
        <end position="174"/>
    </location>
</feature>
<keyword evidence="8" id="KW-1003">Cell membrane</keyword>
<evidence type="ECO:0000256" key="9">
    <source>
        <dbReference type="SAM" id="MobiDB-lite"/>
    </source>
</evidence>
<dbReference type="InterPro" id="IPR013616">
    <property type="entry name" value="Chitin_synth_N"/>
</dbReference>
<feature type="transmembrane region" description="Helical" evidence="8">
    <location>
        <begin position="761"/>
        <end position="784"/>
    </location>
</feature>
<sequence length="996" mass="110404">MQSSSRRSYQTTVSPRPQPSASPDPSLLSSHIYSRNPSPAPPYDNRVSYRDLPTTYSSHQAFNTQGPGYTTASFSPASPPYQAASQATSRLPFFEAALARAHGSDARTPHTAAEPQPAPLYLPPADANHPSLTVNFAPSITPRPMSSVEWPNRLSRGLSRSPSPEFEKYERHSGEDMDVEKALLSPTEYDIEKGDWQHDLSPYVDEHGVDISQSGLYTHVSEIPSITVHKSSDSSAHLSQSSATRHFGPAPAGRVDRRTHNAAGPRRIKQTAVLDENGYFAVEMPIPTRLAQFLPVKGVAEQKSTRYTAITTDPDAVPSSGLRLRQNNCNPPRQTELFIVITMYNEDAQLFCRTLYGVMKNIAHLCGRKNSKVWGKDGWQKVVVCIVADGRKAVNPRVLDCLAALGVYQEGAMTNTVKDRPVTAHVFEYTTSFALDPDLHFKYPDKGIVPCQIIFCMKEKNARKINSHRWFFNAFAPLLSPNVCILLDVGTRPEAKSLYHLWKAFDLNSNVGGACGEIATFKGKTWLGLLNPLVAAQCFEYKMSNILDKPLESLFGYCTVLPGAFSAYRWIALQNGPDGRGPLASYFQGEQLHTGKADTFTANMYLAEDRILCFEIVAKERANWVLKFVKSAVGETDCPDNIPEFIAQRRRWLNGSFFAAVYSLIHVAQMWRSDHSLARKLALMVESVYNALNLLLTWFSLANFYVFFVILTSGLEGSAFNIPHINVLNQITQYGYLGALAACFIFAMGNRPQGSPWKYKFAIYFFALLTTYMLVCAVLCTIQAVKNIDSPVFARMVVSLLATYGTLVVSSILALDPWHIVTCFGQYILFSPTYINVLNIYAYSNLHDLSWGTKGADSTDATDLGAVHGVGNRVEVELVSAQHDIDIAYQDALDNIRLKRARVDAEELPPKKELTEQQQKDTYANFRTNLLLLWSLSNALLASVILSGGDASSTFSGKGDGRAGIYMLVILIFVAGMSLFRFLCSTLYLIVRLFAG</sequence>
<feature type="transmembrane region" description="Helical" evidence="8">
    <location>
        <begin position="796"/>
        <end position="815"/>
    </location>
</feature>
<comment type="function">
    <text evidence="6 8">Polymerizes chitin, a structural polymer of the cell wall and septum, by transferring the sugar moiety of UDP-GlcNAc to the non-reducing end of the growing chitin polymer.</text>
</comment>
<feature type="region of interest" description="Disordered" evidence="9">
    <location>
        <begin position="231"/>
        <end position="265"/>
    </location>
</feature>
<evidence type="ECO:0000256" key="3">
    <source>
        <dbReference type="ARBA" id="ARBA00022989"/>
    </source>
</evidence>
<dbReference type="AlphaFoldDB" id="A0AAD9FTH2"/>
<protein>
    <recommendedName>
        <fullName evidence="8">Chitin synthase</fullName>
        <ecNumber evidence="8">2.4.1.16</ecNumber>
    </recommendedName>
</protein>
<accession>A0AAD9FTH2</accession>
<feature type="compositionally biased region" description="Low complexity" evidence="9">
    <location>
        <begin position="72"/>
        <end position="81"/>
    </location>
</feature>
<comment type="similarity">
    <text evidence="8">Belongs to the chitin synthase family.</text>
</comment>
<feature type="compositionally biased region" description="Low complexity" evidence="9">
    <location>
        <begin position="233"/>
        <end position="242"/>
    </location>
</feature>
<evidence type="ECO:0000256" key="8">
    <source>
        <dbReference type="RuleBase" id="RU366040"/>
    </source>
</evidence>
<evidence type="ECO:0000256" key="4">
    <source>
        <dbReference type="ARBA" id="ARBA00023136"/>
    </source>
</evidence>
<dbReference type="Proteomes" id="UP001182556">
    <property type="component" value="Unassembled WGS sequence"/>
</dbReference>
<feature type="transmembrane region" description="Helical" evidence="8">
    <location>
        <begin position="692"/>
        <end position="711"/>
    </location>
</feature>
<evidence type="ECO:0000256" key="6">
    <source>
        <dbReference type="ARBA" id="ARBA00024009"/>
    </source>
</evidence>
<dbReference type="GO" id="GO:0071555">
    <property type="term" value="P:cell wall organization"/>
    <property type="evidence" value="ECO:0007669"/>
    <property type="project" value="UniProtKB-KW"/>
</dbReference>
<comment type="caution">
    <text evidence="11">The sequence shown here is derived from an EMBL/GenBank/DDBJ whole genome shotgun (WGS) entry which is preliminary data.</text>
</comment>
<keyword evidence="8" id="KW-0808">Transferase</keyword>
<evidence type="ECO:0000313" key="11">
    <source>
        <dbReference type="EMBL" id="KAK1925826.1"/>
    </source>
</evidence>
<dbReference type="EMBL" id="JAODAN010000003">
    <property type="protein sequence ID" value="KAK1925826.1"/>
    <property type="molecule type" value="Genomic_DNA"/>
</dbReference>
<dbReference type="InterPro" id="IPR004835">
    <property type="entry name" value="Chitin_synth"/>
</dbReference>
<dbReference type="GO" id="GO:0005886">
    <property type="term" value="C:plasma membrane"/>
    <property type="evidence" value="ECO:0007669"/>
    <property type="project" value="UniProtKB-SubCell"/>
</dbReference>
<evidence type="ECO:0000256" key="5">
    <source>
        <dbReference type="ARBA" id="ARBA00023316"/>
    </source>
</evidence>
<name>A0AAD9FTH2_PAPLA</name>
<evidence type="ECO:0000259" key="10">
    <source>
        <dbReference type="Pfam" id="PF08407"/>
    </source>
</evidence>
<keyword evidence="8" id="KW-0328">Glycosyltransferase</keyword>
<feature type="transmembrane region" description="Helical" evidence="8">
    <location>
        <begin position="931"/>
        <end position="951"/>
    </location>
</feature>
<evidence type="ECO:0000256" key="2">
    <source>
        <dbReference type="ARBA" id="ARBA00022692"/>
    </source>
</evidence>
<evidence type="ECO:0000313" key="12">
    <source>
        <dbReference type="Proteomes" id="UP001182556"/>
    </source>
</evidence>
<comment type="subcellular location">
    <subcellularLocation>
        <location evidence="8">Cell membrane</location>
        <topology evidence="8">Multi-pass membrane protein</topology>
    </subcellularLocation>
    <subcellularLocation>
        <location evidence="1">Membrane</location>
        <topology evidence="1">Multi-pass membrane protein</topology>
    </subcellularLocation>
</comment>
<feature type="compositionally biased region" description="Low complexity" evidence="9">
    <location>
        <begin position="153"/>
        <end position="164"/>
    </location>
</feature>
<evidence type="ECO:0000256" key="1">
    <source>
        <dbReference type="ARBA" id="ARBA00004141"/>
    </source>
</evidence>
<dbReference type="GO" id="GO:0004100">
    <property type="term" value="F:chitin synthase activity"/>
    <property type="evidence" value="ECO:0007669"/>
    <property type="project" value="UniProtKB-UniRule"/>
</dbReference>
<dbReference type="PANTHER" id="PTHR22914:SF38">
    <property type="entry name" value="CHITIN SYNTHASE 2"/>
    <property type="match status" value="1"/>
</dbReference>
<dbReference type="Pfam" id="PF01644">
    <property type="entry name" value="Chitin_synth_1"/>
    <property type="match status" value="1"/>
</dbReference>
<feature type="compositionally biased region" description="Polar residues" evidence="9">
    <location>
        <begin position="54"/>
        <end position="71"/>
    </location>
</feature>
<feature type="region of interest" description="Disordered" evidence="9">
    <location>
        <begin position="1"/>
        <end position="81"/>
    </location>
</feature>
<feature type="compositionally biased region" description="Basic and acidic residues" evidence="9">
    <location>
        <begin position="165"/>
        <end position="174"/>
    </location>
</feature>
<dbReference type="PANTHER" id="PTHR22914">
    <property type="entry name" value="CHITIN SYNTHASE"/>
    <property type="match status" value="1"/>
</dbReference>
<feature type="transmembrane region" description="Helical" evidence="8">
    <location>
        <begin position="963"/>
        <end position="991"/>
    </location>
</feature>
<feature type="domain" description="Chitin synthase N-terminal" evidence="10">
    <location>
        <begin position="276"/>
        <end position="336"/>
    </location>
</feature>
<gene>
    <name evidence="11" type="ORF">DB88DRAFT_485262</name>
</gene>
<feature type="transmembrane region" description="Helical" evidence="8">
    <location>
        <begin position="827"/>
        <end position="844"/>
    </location>
</feature>
<keyword evidence="5 8" id="KW-0961">Cell wall biogenesis/degradation</keyword>
<dbReference type="GO" id="GO:0030428">
    <property type="term" value="C:cell septum"/>
    <property type="evidence" value="ECO:0007669"/>
    <property type="project" value="TreeGrafter"/>
</dbReference>
<dbReference type="CDD" id="cd04190">
    <property type="entry name" value="Chitin_synth_C"/>
    <property type="match status" value="1"/>
</dbReference>
<comment type="catalytic activity">
    <reaction evidence="7 8">
        <text>[(1-&gt;4)-N-acetyl-beta-D-glucosaminyl](n) + UDP-N-acetyl-alpha-D-glucosamine = [(1-&gt;4)-N-acetyl-beta-D-glucosaminyl](n+1) + UDP + H(+)</text>
        <dbReference type="Rhea" id="RHEA:16637"/>
        <dbReference type="Rhea" id="RHEA-COMP:9593"/>
        <dbReference type="Rhea" id="RHEA-COMP:9595"/>
        <dbReference type="ChEBI" id="CHEBI:15378"/>
        <dbReference type="ChEBI" id="CHEBI:17029"/>
        <dbReference type="ChEBI" id="CHEBI:57705"/>
        <dbReference type="ChEBI" id="CHEBI:58223"/>
        <dbReference type="EC" id="2.4.1.16"/>
    </reaction>
</comment>
<keyword evidence="4 8" id="KW-0472">Membrane</keyword>